<evidence type="ECO:0000259" key="2">
    <source>
        <dbReference type="Pfam" id="PF12499"/>
    </source>
</evidence>
<accession>A0ABQ5RXY3</accession>
<evidence type="ECO:0000313" key="3">
    <source>
        <dbReference type="EMBL" id="GLI62375.1"/>
    </source>
</evidence>
<proteinExistence type="predicted"/>
<dbReference type="Pfam" id="PF12499">
    <property type="entry name" value="DUF3707"/>
    <property type="match status" value="1"/>
</dbReference>
<sequence length="139" mass="15187">MRDTAFISALALLMVIFCCGYAAGAERNLLQSYLTTFPPYGCNRDAQQSRFRLSSIYTVMGNRVCMTAQVVDCGKPGSACCARNIDMYKIELDVNKRCKGAVSGVTVNGLPALAPTFDPYGTNESKAVYKLTVSEWLTE</sequence>
<keyword evidence="1" id="KW-0732">Signal</keyword>
<feature type="domain" description="Pherophorin" evidence="2">
    <location>
        <begin position="37"/>
        <end position="132"/>
    </location>
</feature>
<evidence type="ECO:0000313" key="4">
    <source>
        <dbReference type="Proteomes" id="UP001165090"/>
    </source>
</evidence>
<evidence type="ECO:0000256" key="1">
    <source>
        <dbReference type="SAM" id="SignalP"/>
    </source>
</evidence>
<comment type="caution">
    <text evidence="3">The sequence shown here is derived from an EMBL/GenBank/DDBJ whole genome shotgun (WGS) entry which is preliminary data.</text>
</comment>
<name>A0ABQ5RXY3_9CHLO</name>
<feature type="non-terminal residue" evidence="3">
    <location>
        <position position="139"/>
    </location>
</feature>
<organism evidence="3 4">
    <name type="scientific">Volvox africanus</name>
    <dbReference type="NCBI Taxonomy" id="51714"/>
    <lineage>
        <taxon>Eukaryota</taxon>
        <taxon>Viridiplantae</taxon>
        <taxon>Chlorophyta</taxon>
        <taxon>core chlorophytes</taxon>
        <taxon>Chlorophyceae</taxon>
        <taxon>CS clade</taxon>
        <taxon>Chlamydomonadales</taxon>
        <taxon>Volvocaceae</taxon>
        <taxon>Volvox</taxon>
    </lineage>
</organism>
<feature type="chain" id="PRO_5046108307" description="Pherophorin domain-containing protein" evidence="1">
    <location>
        <begin position="25"/>
        <end position="139"/>
    </location>
</feature>
<dbReference type="InterPro" id="IPR024616">
    <property type="entry name" value="Pherophorin"/>
</dbReference>
<keyword evidence="4" id="KW-1185">Reference proteome</keyword>
<gene>
    <name evidence="3" type="ORF">VaNZ11_004994</name>
</gene>
<dbReference type="EMBL" id="BSDZ01000013">
    <property type="protein sequence ID" value="GLI62375.1"/>
    <property type="molecule type" value="Genomic_DNA"/>
</dbReference>
<dbReference type="Proteomes" id="UP001165090">
    <property type="component" value="Unassembled WGS sequence"/>
</dbReference>
<reference evidence="3 4" key="1">
    <citation type="journal article" date="2023" name="IScience">
        <title>Expanded male sex-determining region conserved during the evolution of homothallism in the green alga Volvox.</title>
        <authorList>
            <person name="Yamamoto K."/>
            <person name="Matsuzaki R."/>
            <person name="Mahakham W."/>
            <person name="Heman W."/>
            <person name="Sekimoto H."/>
            <person name="Kawachi M."/>
            <person name="Minakuchi Y."/>
            <person name="Toyoda A."/>
            <person name="Nozaki H."/>
        </authorList>
    </citation>
    <scope>NUCLEOTIDE SEQUENCE [LARGE SCALE GENOMIC DNA]</scope>
    <source>
        <strain evidence="3 4">NIES-4468</strain>
    </source>
</reference>
<protein>
    <recommendedName>
        <fullName evidence="2">Pherophorin domain-containing protein</fullName>
    </recommendedName>
</protein>
<feature type="signal peptide" evidence="1">
    <location>
        <begin position="1"/>
        <end position="24"/>
    </location>
</feature>